<feature type="active site" description="Proton acceptor" evidence="1">
    <location>
        <position position="167"/>
    </location>
</feature>
<keyword evidence="3" id="KW-1185">Reference proteome</keyword>
<comment type="catalytic activity">
    <reaction evidence="1">
        <text>keto-D-tagaturonate = keto-D-fructuronate</text>
        <dbReference type="Rhea" id="RHEA:51656"/>
        <dbReference type="ChEBI" id="CHEBI:17886"/>
        <dbReference type="ChEBI" id="CHEBI:59881"/>
        <dbReference type="EC" id="5.1.2.7"/>
    </reaction>
</comment>
<dbReference type="Pfam" id="PF16257">
    <property type="entry name" value="UxaE"/>
    <property type="match status" value="1"/>
</dbReference>
<keyword evidence="1" id="KW-0479">Metal-binding</keyword>
<gene>
    <name evidence="1" type="primary">uxaE</name>
    <name evidence="2" type="ORF">KHA97_08700</name>
</gene>
<dbReference type="HAMAP" id="MF_02243">
    <property type="entry name" value="UxaE"/>
    <property type="match status" value="1"/>
</dbReference>
<dbReference type="GO" id="GO:0016856">
    <property type="term" value="F:racemase and epimerase activity, acting on hydroxy acids and derivatives"/>
    <property type="evidence" value="ECO:0007669"/>
    <property type="project" value="UniProtKB-UniRule"/>
</dbReference>
<dbReference type="RefSeq" id="WP_213124375.1">
    <property type="nucleotide sequence ID" value="NZ_JAGYPG010000002.1"/>
</dbReference>
<feature type="binding site" evidence="1">
    <location>
        <position position="168"/>
    </location>
    <ligand>
        <name>a divalent metal cation</name>
        <dbReference type="ChEBI" id="CHEBI:60240"/>
    </ligand>
</feature>
<dbReference type="Proteomes" id="UP000681414">
    <property type="component" value="Unassembled WGS sequence"/>
</dbReference>
<dbReference type="EC" id="5.1.2.7" evidence="1"/>
<protein>
    <recommendedName>
        <fullName evidence="1">Tagaturonate/fructuronate epimerase</fullName>
        <shortName evidence="1">D-TagA/D-FruA epimerase</shortName>
        <ecNumber evidence="1">5.1.2.7</ecNumber>
    </recommendedName>
</protein>
<reference evidence="2 3" key="1">
    <citation type="submission" date="2021-05" db="EMBL/GenBank/DDBJ databases">
        <title>Novel Bacillus species.</title>
        <authorList>
            <person name="Liu G."/>
        </authorList>
    </citation>
    <scope>NUCLEOTIDE SEQUENCE [LARGE SCALE GENOMIC DNA]</scope>
    <source>
        <strain evidence="3">FJAT-49780</strain>
    </source>
</reference>
<dbReference type="EMBL" id="JAGYPG010000002">
    <property type="protein sequence ID" value="MBS4195134.1"/>
    <property type="molecule type" value="Genomic_DNA"/>
</dbReference>
<accession>A0A942TFC1</accession>
<comment type="caution">
    <text evidence="2">The sequence shown here is derived from an EMBL/GenBank/DDBJ whole genome shotgun (WGS) entry which is preliminary data.</text>
</comment>
<comment type="cofactor">
    <cofactor evidence="1">
        <name>a divalent metal cation</name>
        <dbReference type="ChEBI" id="CHEBI:60240"/>
    </cofactor>
</comment>
<feature type="active site" description="Proton donor" evidence="1">
    <location>
        <position position="276"/>
    </location>
</feature>
<evidence type="ECO:0000313" key="2">
    <source>
        <dbReference type="EMBL" id="MBS4195134.1"/>
    </source>
</evidence>
<dbReference type="InterPro" id="IPR032586">
    <property type="entry name" value="UxaE"/>
</dbReference>
<comment type="similarity">
    <text evidence="1">Belongs to the UxaE family.</text>
</comment>
<feature type="binding site" evidence="1">
    <location>
        <position position="350"/>
    </location>
    <ligand>
        <name>a divalent metal cation</name>
        <dbReference type="ChEBI" id="CHEBI:60240"/>
    </ligand>
</feature>
<evidence type="ECO:0000313" key="3">
    <source>
        <dbReference type="Proteomes" id="UP000681414"/>
    </source>
</evidence>
<sequence>MEKLKSVIEQLEQGKVVSNTENVKVYEKSFKDHEHVRLLMVKTNGNRYIVTVGEGTLFDELQGKNIGNGKVCPLSHENRLVLNRYFDFTVPRAFGTKIATMGLGDRLGIASPGHIETIKGHNVKPILAQQSIRELSLTNRTMNDMLDAAAFAVFQEGYEGGYGADGDHIKQESDIKIALELGISMLTLDCSDYIPTGIDAKSLEEVRTEFEKLPQDIQEYYNERYLNQIFDVNILSLSFDEETLIKYVLEYNEALNYMVYVYNEYISKLDRNFDFEISIDETETVTSPMAHFFVANELTSKGVKVNSLAPRFCGEFQKGIDYIGDVEQFERELSEHALIAEYFGYKLSIHSGSDKFKVFPIIAKYTKGVVHVKTAGTNWLEAVRVIAKTNPDLYRRMHAFALENLDVALKYYHITPDMDTIVPLDSVSDDNLADYMNNDAARQVLHVTYGLILTAKDENGAPLFKDEFFKTLDDNEDEYTRALVLHIGKHLETLGL</sequence>
<keyword evidence="1" id="KW-0413">Isomerase</keyword>
<dbReference type="GO" id="GO:0046872">
    <property type="term" value="F:metal ion binding"/>
    <property type="evidence" value="ECO:0007669"/>
    <property type="project" value="UniProtKB-UniRule"/>
</dbReference>
<dbReference type="AlphaFoldDB" id="A0A942TFC1"/>
<proteinExistence type="inferred from homology"/>
<feature type="binding site" evidence="1">
    <location>
        <position position="318"/>
    </location>
    <ligand>
        <name>a divalent metal cation</name>
        <dbReference type="ChEBI" id="CHEBI:60240"/>
    </ligand>
</feature>
<evidence type="ECO:0000256" key="1">
    <source>
        <dbReference type="HAMAP-Rule" id="MF_02243"/>
    </source>
</evidence>
<name>A0A942TFC1_9BACI</name>
<comment type="function">
    <text evidence="1">Catalyzes the epimerization of D-tagaturonate (D-TagA) to D-fructuronate (D-FruA).</text>
</comment>
<organism evidence="2 3">
    <name type="scientific">Lederbergia citri</name>
    <dbReference type="NCBI Taxonomy" id="2833580"/>
    <lineage>
        <taxon>Bacteria</taxon>
        <taxon>Bacillati</taxon>
        <taxon>Bacillota</taxon>
        <taxon>Bacilli</taxon>
        <taxon>Bacillales</taxon>
        <taxon>Bacillaceae</taxon>
        <taxon>Lederbergia</taxon>
    </lineage>
</organism>